<dbReference type="GO" id="GO:0016758">
    <property type="term" value="F:hexosyltransferase activity"/>
    <property type="evidence" value="ECO:0007669"/>
    <property type="project" value="UniProtKB-ARBA"/>
</dbReference>
<protein>
    <submittedName>
        <fullName evidence="2">Glycosyltransferase family 1 protein</fullName>
    </submittedName>
</protein>
<dbReference type="InterPro" id="IPR050426">
    <property type="entry name" value="Glycosyltransferase_28"/>
</dbReference>
<dbReference type="GO" id="GO:0017000">
    <property type="term" value="P:antibiotic biosynthetic process"/>
    <property type="evidence" value="ECO:0007669"/>
    <property type="project" value="UniProtKB-ARBA"/>
</dbReference>
<name>A0A540R993_9CORY</name>
<dbReference type="InterPro" id="IPR002213">
    <property type="entry name" value="UDP_glucos_trans"/>
</dbReference>
<reference evidence="2 3" key="1">
    <citation type="submission" date="2019-06" db="EMBL/GenBank/DDBJ databases">
        <title>Draft genome of C. phoceense Strain 272.</title>
        <authorList>
            <person name="Pacheco L.G.C."/>
            <person name="Barberis C.M."/>
            <person name="Almuzara M.N."/>
            <person name="Traglia G.M."/>
            <person name="Santos C.S."/>
            <person name="Rocha D.J.P.G."/>
            <person name="Aguiar E.R.G.R."/>
            <person name="Vay C.A."/>
        </authorList>
    </citation>
    <scope>NUCLEOTIDE SEQUENCE [LARGE SCALE GENOMIC DNA]</scope>
    <source>
        <strain evidence="2 3">272</strain>
    </source>
</reference>
<evidence type="ECO:0000313" key="3">
    <source>
        <dbReference type="Proteomes" id="UP000318080"/>
    </source>
</evidence>
<dbReference type="PANTHER" id="PTHR48050:SF13">
    <property type="entry name" value="STEROL 3-BETA-GLUCOSYLTRANSFERASE UGT80A2"/>
    <property type="match status" value="1"/>
</dbReference>
<dbReference type="Proteomes" id="UP000318080">
    <property type="component" value="Unassembled WGS sequence"/>
</dbReference>
<dbReference type="InterPro" id="IPR010610">
    <property type="entry name" value="EryCIII-like_C"/>
</dbReference>
<dbReference type="Gene3D" id="3.40.50.2000">
    <property type="entry name" value="Glycogen Phosphorylase B"/>
    <property type="match status" value="2"/>
</dbReference>
<sequence>MGVCTKLTNEKDFPVARIAVMTSPAKGHLYPVVDTLLELQSRGHEIFLRTIPNEVERMNALGFHASPHEDRSDNKELHDWDAPSGFAALQLVFDQLAERIPYDCDEFELFIAETKPDFLLCDVTVFGAQLAAETSGLPWAVWSPTFLPYPSNVAPPYGVGMGIPRTRAEKAKAAVLRRAIPLLWDTQLKKRVNAVREEHGVDPLEHVLDILDIPPLIISYTAEPFEYSHPDWPNHIVEVGPGLWSPEPGEGIVDPTEGITDPIVLVTLSTEFQNDTALAQSALDALDGTGMHVVVTTGAIEPKLLRPNSNCTIVRLGDHAKILDHAALLIGHGGMGVTQKALMRSVPMVIVPFGRDQHEVAQRVLASGAGQAIPGRDVTPEKLYEKIVAALTVSHGLDAILEGCEAAGGAPRAATLIEERF</sequence>
<accession>A0A540R993</accession>
<keyword evidence="2" id="KW-0808">Transferase</keyword>
<evidence type="ECO:0000313" key="2">
    <source>
        <dbReference type="EMBL" id="TQE44313.1"/>
    </source>
</evidence>
<dbReference type="AlphaFoldDB" id="A0A540R993"/>
<comment type="caution">
    <text evidence="2">The sequence shown here is derived from an EMBL/GenBank/DDBJ whole genome shotgun (WGS) entry which is preliminary data.</text>
</comment>
<dbReference type="EMBL" id="VHIR01000002">
    <property type="protein sequence ID" value="TQE44313.1"/>
    <property type="molecule type" value="Genomic_DNA"/>
</dbReference>
<dbReference type="GO" id="GO:0008194">
    <property type="term" value="F:UDP-glycosyltransferase activity"/>
    <property type="evidence" value="ECO:0007669"/>
    <property type="project" value="InterPro"/>
</dbReference>
<keyword evidence="3" id="KW-1185">Reference proteome</keyword>
<dbReference type="SUPFAM" id="SSF53756">
    <property type="entry name" value="UDP-Glycosyltransferase/glycogen phosphorylase"/>
    <property type="match status" value="1"/>
</dbReference>
<dbReference type="STRING" id="1686286.GCA_900092335_00539"/>
<feature type="domain" description="Erythromycin biosynthesis protein CIII-like C-terminal" evidence="1">
    <location>
        <begin position="319"/>
        <end position="387"/>
    </location>
</feature>
<proteinExistence type="predicted"/>
<gene>
    <name evidence="2" type="ORF">EJK80_01630</name>
</gene>
<dbReference type="CDD" id="cd03784">
    <property type="entry name" value="GT1_Gtf-like"/>
    <property type="match status" value="1"/>
</dbReference>
<dbReference type="Pfam" id="PF06722">
    <property type="entry name" value="EryCIII-like_C"/>
    <property type="match status" value="1"/>
</dbReference>
<organism evidence="2 3">
    <name type="scientific">Corynebacterium phoceense</name>
    <dbReference type="NCBI Taxonomy" id="1686286"/>
    <lineage>
        <taxon>Bacteria</taxon>
        <taxon>Bacillati</taxon>
        <taxon>Actinomycetota</taxon>
        <taxon>Actinomycetes</taxon>
        <taxon>Mycobacteriales</taxon>
        <taxon>Corynebacteriaceae</taxon>
        <taxon>Corynebacterium</taxon>
    </lineage>
</organism>
<dbReference type="PANTHER" id="PTHR48050">
    <property type="entry name" value="STEROL 3-BETA-GLUCOSYLTRANSFERASE"/>
    <property type="match status" value="1"/>
</dbReference>
<evidence type="ECO:0000259" key="1">
    <source>
        <dbReference type="Pfam" id="PF06722"/>
    </source>
</evidence>